<dbReference type="GO" id="GO:0008270">
    <property type="term" value="F:zinc ion binding"/>
    <property type="evidence" value="ECO:0007669"/>
    <property type="project" value="UniProtKB-KW"/>
</dbReference>
<evidence type="ECO:0000256" key="6">
    <source>
        <dbReference type="SAM" id="MobiDB-lite"/>
    </source>
</evidence>
<dbReference type="PANTHER" id="PTHR44029">
    <property type="entry name" value="DNAJ HOMOLOG SUBFAMILY C MEMBER 21"/>
    <property type="match status" value="1"/>
</dbReference>
<dbReference type="Gene3D" id="3.30.160.60">
    <property type="entry name" value="Classic Zinc Finger"/>
    <property type="match status" value="1"/>
</dbReference>
<dbReference type="PROSITE" id="PS50157">
    <property type="entry name" value="ZINC_FINGER_C2H2_2"/>
    <property type="match status" value="2"/>
</dbReference>
<evidence type="ECO:0000256" key="2">
    <source>
        <dbReference type="ARBA" id="ARBA00022771"/>
    </source>
</evidence>
<keyword evidence="3" id="KW-0862">Zinc</keyword>
<dbReference type="InterPro" id="IPR013087">
    <property type="entry name" value="Znf_C2H2_type"/>
</dbReference>
<keyword evidence="1" id="KW-0479">Metal-binding</keyword>
<dbReference type="Pfam" id="PF12171">
    <property type="entry name" value="zf-C2H2_jaz"/>
    <property type="match status" value="1"/>
</dbReference>
<evidence type="ECO:0000256" key="3">
    <source>
        <dbReference type="ARBA" id="ARBA00022833"/>
    </source>
</evidence>
<dbReference type="InterPro" id="IPR036236">
    <property type="entry name" value="Znf_C2H2_sf"/>
</dbReference>
<dbReference type="Pfam" id="PF00096">
    <property type="entry name" value="zf-C2H2"/>
    <property type="match status" value="1"/>
</dbReference>
<keyword evidence="10" id="KW-1185">Reference proteome</keyword>
<evidence type="ECO:0000313" key="10">
    <source>
        <dbReference type="Proteomes" id="UP001381693"/>
    </source>
</evidence>
<proteinExistence type="predicted"/>
<dbReference type="AlphaFoldDB" id="A0AAN8WGF1"/>
<evidence type="ECO:0000259" key="7">
    <source>
        <dbReference type="PROSITE" id="PS50076"/>
    </source>
</evidence>
<feature type="compositionally biased region" description="Basic residues" evidence="6">
    <location>
        <begin position="396"/>
        <end position="406"/>
    </location>
</feature>
<reference evidence="9 10" key="1">
    <citation type="submission" date="2023-11" db="EMBL/GenBank/DDBJ databases">
        <title>Halocaridina rubra genome assembly.</title>
        <authorList>
            <person name="Smith C."/>
        </authorList>
    </citation>
    <scope>NUCLEOTIDE SEQUENCE [LARGE SCALE GENOMIC DNA]</scope>
    <source>
        <strain evidence="9">EP-1</strain>
        <tissue evidence="9">Whole</tissue>
    </source>
</reference>
<dbReference type="FunFam" id="1.10.287.110:FF:000046">
    <property type="entry name" value="dnaJ homolog subfamily C member 21"/>
    <property type="match status" value="1"/>
</dbReference>
<keyword evidence="2 5" id="KW-0863">Zinc-finger</keyword>
<dbReference type="PRINTS" id="PR00625">
    <property type="entry name" value="JDOMAIN"/>
</dbReference>
<dbReference type="PROSITE" id="PS50076">
    <property type="entry name" value="DNAJ_2"/>
    <property type="match status" value="1"/>
</dbReference>
<feature type="domain" description="C2H2-type" evidence="8">
    <location>
        <begin position="324"/>
        <end position="348"/>
    </location>
</feature>
<dbReference type="SUPFAM" id="SSF57667">
    <property type="entry name" value="beta-beta-alpha zinc fingers"/>
    <property type="match status" value="1"/>
</dbReference>
<name>A0AAN8WGF1_HALRR</name>
<dbReference type="GO" id="GO:0003676">
    <property type="term" value="F:nucleic acid binding"/>
    <property type="evidence" value="ECO:0007669"/>
    <property type="project" value="InterPro"/>
</dbReference>
<dbReference type="InterPro" id="IPR001623">
    <property type="entry name" value="DnaJ_domain"/>
</dbReference>
<feature type="region of interest" description="Disordered" evidence="6">
    <location>
        <begin position="545"/>
        <end position="564"/>
    </location>
</feature>
<dbReference type="InterPro" id="IPR018253">
    <property type="entry name" value="DnaJ_domain_CS"/>
</dbReference>
<dbReference type="InterPro" id="IPR054076">
    <property type="entry name" value="ZUO1-like_ZHD"/>
</dbReference>
<dbReference type="PROSITE" id="PS00028">
    <property type="entry name" value="ZINC_FINGER_C2H2_1"/>
    <property type="match status" value="2"/>
</dbReference>
<dbReference type="GO" id="GO:0005737">
    <property type="term" value="C:cytoplasm"/>
    <property type="evidence" value="ECO:0007669"/>
    <property type="project" value="TreeGrafter"/>
</dbReference>
<feature type="region of interest" description="Disordered" evidence="6">
    <location>
        <begin position="372"/>
        <end position="463"/>
    </location>
</feature>
<dbReference type="Gene3D" id="1.10.287.110">
    <property type="entry name" value="DnaJ domain"/>
    <property type="match status" value="1"/>
</dbReference>
<dbReference type="Pfam" id="PF21884">
    <property type="entry name" value="ZUO1-like_ZHD"/>
    <property type="match status" value="1"/>
</dbReference>
<comment type="caution">
    <text evidence="9">The sequence shown here is derived from an EMBL/GenBank/DDBJ whole genome shotgun (WGS) entry which is preliminary data.</text>
</comment>
<evidence type="ECO:0000256" key="4">
    <source>
        <dbReference type="ARBA" id="ARBA00074367"/>
    </source>
</evidence>
<dbReference type="EMBL" id="JAXCGZ010019768">
    <property type="protein sequence ID" value="KAK7065835.1"/>
    <property type="molecule type" value="Genomic_DNA"/>
</dbReference>
<evidence type="ECO:0000259" key="8">
    <source>
        <dbReference type="PROSITE" id="PS50157"/>
    </source>
</evidence>
<feature type="compositionally biased region" description="Basic and acidic residues" evidence="6">
    <location>
        <begin position="498"/>
        <end position="509"/>
    </location>
</feature>
<evidence type="ECO:0000256" key="1">
    <source>
        <dbReference type="ARBA" id="ARBA00022723"/>
    </source>
</evidence>
<gene>
    <name evidence="9" type="primary">DNAJC21</name>
    <name evidence="9" type="ORF">SK128_005258</name>
</gene>
<dbReference type="Proteomes" id="UP001381693">
    <property type="component" value="Unassembled WGS sequence"/>
</dbReference>
<dbReference type="InterPro" id="IPR051964">
    <property type="entry name" value="Chaperone_stress_response"/>
</dbReference>
<dbReference type="SMART" id="SM00271">
    <property type="entry name" value="DnaJ"/>
    <property type="match status" value="1"/>
</dbReference>
<dbReference type="CDD" id="cd06257">
    <property type="entry name" value="DnaJ"/>
    <property type="match status" value="1"/>
</dbReference>
<evidence type="ECO:0000313" key="9">
    <source>
        <dbReference type="EMBL" id="KAK7065835.1"/>
    </source>
</evidence>
<dbReference type="InterPro" id="IPR003604">
    <property type="entry name" value="Matrin/U1-like-C_Znf_C2H2"/>
</dbReference>
<feature type="region of interest" description="Disordered" evidence="6">
    <location>
        <begin position="475"/>
        <end position="518"/>
    </location>
</feature>
<feature type="domain" description="J" evidence="7">
    <location>
        <begin position="3"/>
        <end position="69"/>
    </location>
</feature>
<dbReference type="Pfam" id="PF00226">
    <property type="entry name" value="DnaJ"/>
    <property type="match status" value="1"/>
</dbReference>
<evidence type="ECO:0000256" key="5">
    <source>
        <dbReference type="PROSITE-ProRule" id="PRU00042"/>
    </source>
</evidence>
<dbReference type="PANTHER" id="PTHR44029:SF1">
    <property type="entry name" value="DNAJ HOMOLOG SUBFAMILY C MEMBER 21"/>
    <property type="match status" value="1"/>
</dbReference>
<dbReference type="SUPFAM" id="SSF46565">
    <property type="entry name" value="Chaperone J-domain"/>
    <property type="match status" value="1"/>
</dbReference>
<dbReference type="InterPro" id="IPR036869">
    <property type="entry name" value="J_dom_sf"/>
</dbReference>
<sequence>MRCHYEVLGVPQNATNDELKKAYRKMALQWHPDKNPDQLEEAKRQFQLVQAAYETLSDPQERAFYDRNRESFLRNQGPDVGNVSKDINLYGYFTPQCYSGFTDSEKGFYTVYRELFEKIAVNDLKYLDEEEEVVIPNFGCSDMDLEEVARFYSYWSGYCTSMVFEWVEEFDIREAHNMGRWVEKKIEKENNKARQKARKQFNEEVRALVAFVRKRDKRWQERKKMQEAKAAERVRKQKEMASKEREKRHKEMAESLNQEIRNLAAFEDKLKVLEEKFLAVWESDGEECDVEDDLEMEDDSVSGDVRTSIDGEEEELDTLLMNDLYCVACNKSFKTDSTMANHERSKKHRLNIEALRAKMLAEEELLVESTSAPDNVHLEDSGSADDENTQSLPASSKKKKKRRKNKVVLDAMPNLTTEKSTKGKKKKRQVFRLDDSSDSVSEAERLDVNGVATENDHCNVESTAQNIECSEEIEARTADEEEKDQILATRKPKKGKKAKEERRKARETTESSTAGPDVANIKCTVCGQDFPSKNKLFNHIKTEGHAALKNVSSHNEKKSKARYK</sequence>
<organism evidence="9 10">
    <name type="scientific">Halocaridina rubra</name>
    <name type="common">Hawaiian red shrimp</name>
    <dbReference type="NCBI Taxonomy" id="373956"/>
    <lineage>
        <taxon>Eukaryota</taxon>
        <taxon>Metazoa</taxon>
        <taxon>Ecdysozoa</taxon>
        <taxon>Arthropoda</taxon>
        <taxon>Crustacea</taxon>
        <taxon>Multicrustacea</taxon>
        <taxon>Malacostraca</taxon>
        <taxon>Eumalacostraca</taxon>
        <taxon>Eucarida</taxon>
        <taxon>Decapoda</taxon>
        <taxon>Pleocyemata</taxon>
        <taxon>Caridea</taxon>
        <taxon>Atyoidea</taxon>
        <taxon>Atyidae</taxon>
        <taxon>Halocaridina</taxon>
    </lineage>
</organism>
<dbReference type="SMART" id="SM00355">
    <property type="entry name" value="ZnF_C2H2"/>
    <property type="match status" value="2"/>
</dbReference>
<dbReference type="SMART" id="SM00451">
    <property type="entry name" value="ZnF_U1"/>
    <property type="match status" value="1"/>
</dbReference>
<feature type="region of interest" description="Disordered" evidence="6">
    <location>
        <begin position="230"/>
        <end position="252"/>
    </location>
</feature>
<dbReference type="InterPro" id="IPR022755">
    <property type="entry name" value="Znf_C2H2_jaz"/>
</dbReference>
<dbReference type="PROSITE" id="PS00636">
    <property type="entry name" value="DNAJ_1"/>
    <property type="match status" value="1"/>
</dbReference>
<protein>
    <recommendedName>
        <fullName evidence="4">DnaJ homolog subfamily C member 21</fullName>
    </recommendedName>
</protein>
<feature type="domain" description="C2H2-type" evidence="8">
    <location>
        <begin position="521"/>
        <end position="550"/>
    </location>
</feature>
<accession>A0AAN8WGF1</accession>